<protein>
    <recommendedName>
        <fullName evidence="5">Type II secretion system protein G</fullName>
    </recommendedName>
</protein>
<feature type="compositionally biased region" description="Low complexity" evidence="1">
    <location>
        <begin position="163"/>
        <end position="175"/>
    </location>
</feature>
<name>A0ABT2TR48_9FIRM</name>
<dbReference type="EMBL" id="JAOQJL010000006">
    <property type="protein sequence ID" value="MCU6764689.1"/>
    <property type="molecule type" value="Genomic_DNA"/>
</dbReference>
<evidence type="ECO:0000313" key="3">
    <source>
        <dbReference type="EMBL" id="MCU6764689.1"/>
    </source>
</evidence>
<evidence type="ECO:0000256" key="2">
    <source>
        <dbReference type="SAM" id="Phobius"/>
    </source>
</evidence>
<dbReference type="RefSeq" id="WP_158420878.1">
    <property type="nucleotide sequence ID" value="NZ_JAOQJL010000006.1"/>
</dbReference>
<comment type="caution">
    <text evidence="3">The sequence shown here is derived from an EMBL/GenBank/DDBJ whole genome shotgun (WGS) entry which is preliminary data.</text>
</comment>
<evidence type="ECO:0000256" key="1">
    <source>
        <dbReference type="SAM" id="MobiDB-lite"/>
    </source>
</evidence>
<accession>A0ABT2TR48</accession>
<keyword evidence="2" id="KW-0472">Membrane</keyword>
<evidence type="ECO:0008006" key="5">
    <source>
        <dbReference type="Google" id="ProtNLM"/>
    </source>
</evidence>
<feature type="region of interest" description="Disordered" evidence="1">
    <location>
        <begin position="146"/>
        <end position="184"/>
    </location>
</feature>
<evidence type="ECO:0000313" key="4">
    <source>
        <dbReference type="Proteomes" id="UP001652409"/>
    </source>
</evidence>
<keyword evidence="4" id="KW-1185">Reference proteome</keyword>
<gene>
    <name evidence="3" type="ORF">OCV61_04600</name>
</gene>
<proteinExistence type="predicted"/>
<keyword evidence="2" id="KW-1133">Transmembrane helix</keyword>
<keyword evidence="2" id="KW-0812">Transmembrane</keyword>
<reference evidence="3 4" key="1">
    <citation type="journal article" date="2021" name="ISME Commun">
        <title>Automated analysis of genomic sequences facilitates high-throughput and comprehensive description of bacteria.</title>
        <authorList>
            <person name="Hitch T.C.A."/>
        </authorList>
    </citation>
    <scope>NUCLEOTIDE SEQUENCE [LARGE SCALE GENOMIC DNA]</scope>
    <source>
        <strain evidence="3 4">Sanger_23</strain>
    </source>
</reference>
<feature type="compositionally biased region" description="Polar residues" evidence="1">
    <location>
        <begin position="152"/>
        <end position="162"/>
    </location>
</feature>
<organism evidence="3 4">
    <name type="scientific">Blautia ammoniilytica</name>
    <dbReference type="NCBI Taxonomy" id="2981782"/>
    <lineage>
        <taxon>Bacteria</taxon>
        <taxon>Bacillati</taxon>
        <taxon>Bacillota</taxon>
        <taxon>Clostridia</taxon>
        <taxon>Lachnospirales</taxon>
        <taxon>Lachnospiraceae</taxon>
        <taxon>Blautia</taxon>
    </lineage>
</organism>
<feature type="transmembrane region" description="Helical" evidence="2">
    <location>
        <begin position="6"/>
        <end position="25"/>
    </location>
</feature>
<sequence length="184" mass="20329">MSTVTIVLLVILVVLVGLLIGLYFFGKKTQKKQEEQQAQIEASKQTVSMLVIDKKRLPLKQSGLPQMVIDQTPKLLRRSKLPIVKAKVGPKISILIADEKVFDLIPVKKEIKAEVSGLYIVGVKGIHGTLEAPVKKKKGFFARFKKDKAPEVQSQPKQSGKSAKNTKTAAANTNTTDKKNKKKK</sequence>
<dbReference type="Proteomes" id="UP001652409">
    <property type="component" value="Unassembled WGS sequence"/>
</dbReference>